<dbReference type="Pfam" id="PF13529">
    <property type="entry name" value="Peptidase_C39_2"/>
    <property type="match status" value="1"/>
</dbReference>
<keyword evidence="1" id="KW-0812">Transmembrane</keyword>
<protein>
    <recommendedName>
        <fullName evidence="2">Peptidase C39-like domain-containing protein</fullName>
    </recommendedName>
</protein>
<evidence type="ECO:0000313" key="3">
    <source>
        <dbReference type="EMBL" id="PJE50740.1"/>
    </source>
</evidence>
<evidence type="ECO:0000313" key="4">
    <source>
        <dbReference type="Proteomes" id="UP000228496"/>
    </source>
</evidence>
<organism evidence="3 4">
    <name type="scientific">Candidatus Yanofskybacteria bacterium CG10_big_fil_rev_8_21_14_0_10_36_16</name>
    <dbReference type="NCBI Taxonomy" id="1975096"/>
    <lineage>
        <taxon>Bacteria</taxon>
        <taxon>Candidatus Yanofskyibacteriota</taxon>
    </lineage>
</organism>
<keyword evidence="1" id="KW-1133">Transmembrane helix</keyword>
<feature type="domain" description="Peptidase C39-like" evidence="2">
    <location>
        <begin position="76"/>
        <end position="221"/>
    </location>
</feature>
<dbReference type="Proteomes" id="UP000228496">
    <property type="component" value="Unassembled WGS sequence"/>
</dbReference>
<dbReference type="InterPro" id="IPR039564">
    <property type="entry name" value="Peptidase_C39-like"/>
</dbReference>
<gene>
    <name evidence="3" type="ORF">COV29_03335</name>
</gene>
<comment type="caution">
    <text evidence="3">The sequence shown here is derived from an EMBL/GenBank/DDBJ whole genome shotgun (WGS) entry which is preliminary data.</text>
</comment>
<feature type="transmembrane region" description="Helical" evidence="1">
    <location>
        <begin position="7"/>
        <end position="27"/>
    </location>
</feature>
<dbReference type="EMBL" id="PCXQ01000005">
    <property type="protein sequence ID" value="PJE50740.1"/>
    <property type="molecule type" value="Genomic_DNA"/>
</dbReference>
<evidence type="ECO:0000259" key="2">
    <source>
        <dbReference type="Pfam" id="PF13529"/>
    </source>
</evidence>
<accession>A0A2J0Q708</accession>
<reference evidence="3 4" key="1">
    <citation type="submission" date="2017-09" db="EMBL/GenBank/DDBJ databases">
        <title>Depth-based differentiation of microbial function through sediment-hosted aquifers and enrichment of novel symbionts in the deep terrestrial subsurface.</title>
        <authorList>
            <person name="Probst A.J."/>
            <person name="Ladd B."/>
            <person name="Jarett J.K."/>
            <person name="Geller-Mcgrath D.E."/>
            <person name="Sieber C.M."/>
            <person name="Emerson J.B."/>
            <person name="Anantharaman K."/>
            <person name="Thomas B.C."/>
            <person name="Malmstrom R."/>
            <person name="Stieglmeier M."/>
            <person name="Klingl A."/>
            <person name="Woyke T."/>
            <person name="Ryan C.M."/>
            <person name="Banfield J.F."/>
        </authorList>
    </citation>
    <scope>NUCLEOTIDE SEQUENCE [LARGE SCALE GENOMIC DNA]</scope>
    <source>
        <strain evidence="3">CG10_big_fil_rev_8_21_14_0_10_36_16</strain>
    </source>
</reference>
<evidence type="ECO:0000256" key="1">
    <source>
        <dbReference type="SAM" id="Phobius"/>
    </source>
</evidence>
<dbReference type="Gene3D" id="3.90.70.10">
    <property type="entry name" value="Cysteine proteinases"/>
    <property type="match status" value="1"/>
</dbReference>
<sequence>MKNKKVIKILLIILLPALAGYFLYISFNVNVDDQKVALTPSVNPQLTPVFITPRITSMFTPVPTPTPEPGSVLMQNVPFTPQAPFGEWSDQRQQDACEESSVLMAVSWARGENFNLDEALNKILAVSDWEKENYGSFQDTSAEDTIERIIKGYFKYHNVRLVKNVKLDDLIRELEDGNIIISPMNGQLLGNPYFTSPGPERHMLVVIGYDYNTEEFITNDPGTRHGEEYRYDRHIFFNAIRDYTTGEHEPIIGVQKNFIVVEK</sequence>
<proteinExistence type="predicted"/>
<name>A0A2J0Q708_9BACT</name>
<keyword evidence="1" id="KW-0472">Membrane</keyword>
<dbReference type="AlphaFoldDB" id="A0A2J0Q708"/>